<evidence type="ECO:0000313" key="5">
    <source>
        <dbReference type="Proteomes" id="UP000660262"/>
    </source>
</evidence>
<dbReference type="Gene3D" id="6.10.250.1710">
    <property type="match status" value="1"/>
</dbReference>
<comment type="caution">
    <text evidence="4">The sequence shown here is derived from an EMBL/GenBank/DDBJ whole genome shotgun (WGS) entry which is preliminary data.</text>
</comment>
<dbReference type="PANTHER" id="PTHR22761:SF12">
    <property type="entry name" value="CHARGED MULTIVESICULAR BODY PROTEIN 5"/>
    <property type="match status" value="1"/>
</dbReference>
<dbReference type="EMBL" id="BNJQ01000007">
    <property type="protein sequence ID" value="GHP04082.1"/>
    <property type="molecule type" value="Genomic_DNA"/>
</dbReference>
<reference evidence="4" key="1">
    <citation type="submission" date="2020-10" db="EMBL/GenBank/DDBJ databases">
        <title>Unveiling of a novel bifunctional photoreceptor, Dualchrome1, isolated from a cosmopolitan green alga.</title>
        <authorList>
            <person name="Suzuki S."/>
            <person name="Kawachi M."/>
        </authorList>
    </citation>
    <scope>NUCLEOTIDE SEQUENCE</scope>
    <source>
        <strain evidence="4">NIES 2893</strain>
    </source>
</reference>
<protein>
    <recommendedName>
        <fullName evidence="6">Charged multivesicular body protein 5</fullName>
    </recommendedName>
</protein>
<evidence type="ECO:0000313" key="4">
    <source>
        <dbReference type="EMBL" id="GHP04082.1"/>
    </source>
</evidence>
<dbReference type="Gene3D" id="1.10.287.1060">
    <property type="entry name" value="ESAT-6-like"/>
    <property type="match status" value="1"/>
</dbReference>
<sequence>MLCEAARVFVPLRARRRRVSRVTRTQHAHRTAPHAPPGDAAMKRLFGAKKAEEPPPSLEEASANVGKRGDAVDEKIRKLDAELVKYREQMQKARGPAKEHLKQRAMKVLQQKRMYENQRDQLYNQQFNLDQVAFTTQNLKDTTVQVQAMTAANKEIQRQFKTNKNLDISAIEKMQDEMQDLIEDSNYIQEALSANHAMPDDIDEDELLGELDALELDLQTETEAGGAVPSYLVDDDTEEALPSAPTATLDASGAELPSAPQGTTALEESPVAQKI</sequence>
<dbReference type="Pfam" id="PF03357">
    <property type="entry name" value="Snf7"/>
    <property type="match status" value="1"/>
</dbReference>
<comment type="similarity">
    <text evidence="1">Belongs to the SNF7 family.</text>
</comment>
<keyword evidence="2" id="KW-0175">Coiled coil</keyword>
<dbReference type="OrthoDB" id="3973241at2759"/>
<dbReference type="AlphaFoldDB" id="A0A830HBP3"/>
<proteinExistence type="inferred from homology"/>
<dbReference type="GO" id="GO:0006900">
    <property type="term" value="P:vesicle budding from membrane"/>
    <property type="evidence" value="ECO:0007669"/>
    <property type="project" value="TreeGrafter"/>
</dbReference>
<name>A0A830HBP3_9CHLO</name>
<feature type="region of interest" description="Disordered" evidence="3">
    <location>
        <begin position="20"/>
        <end position="40"/>
    </location>
</feature>
<keyword evidence="5" id="KW-1185">Reference proteome</keyword>
<dbReference type="Proteomes" id="UP000660262">
    <property type="component" value="Unassembled WGS sequence"/>
</dbReference>
<evidence type="ECO:0000256" key="1">
    <source>
        <dbReference type="ARBA" id="ARBA00006190"/>
    </source>
</evidence>
<accession>A0A830HBP3</accession>
<feature type="region of interest" description="Disordered" evidence="3">
    <location>
        <begin position="222"/>
        <end position="275"/>
    </location>
</feature>
<dbReference type="GO" id="GO:0032511">
    <property type="term" value="P:late endosome to vacuole transport via multivesicular body sorting pathway"/>
    <property type="evidence" value="ECO:0007669"/>
    <property type="project" value="TreeGrafter"/>
</dbReference>
<dbReference type="GO" id="GO:0005771">
    <property type="term" value="C:multivesicular body"/>
    <property type="evidence" value="ECO:0007669"/>
    <property type="project" value="TreeGrafter"/>
</dbReference>
<dbReference type="PANTHER" id="PTHR22761">
    <property type="entry name" value="CHARGED MULTIVESICULAR BODY PROTEIN"/>
    <property type="match status" value="1"/>
</dbReference>
<gene>
    <name evidence="4" type="ORF">PPROV_000283600</name>
</gene>
<dbReference type="InterPro" id="IPR005024">
    <property type="entry name" value="Snf7_fam"/>
</dbReference>
<organism evidence="4 5">
    <name type="scientific">Pycnococcus provasolii</name>
    <dbReference type="NCBI Taxonomy" id="41880"/>
    <lineage>
        <taxon>Eukaryota</taxon>
        <taxon>Viridiplantae</taxon>
        <taxon>Chlorophyta</taxon>
        <taxon>Pseudoscourfieldiophyceae</taxon>
        <taxon>Pseudoscourfieldiales</taxon>
        <taxon>Pycnococcaceae</taxon>
        <taxon>Pycnococcus</taxon>
    </lineage>
</organism>
<evidence type="ECO:0000256" key="2">
    <source>
        <dbReference type="ARBA" id="ARBA00023054"/>
    </source>
</evidence>
<feature type="compositionally biased region" description="Basic residues" evidence="3">
    <location>
        <begin position="20"/>
        <end position="32"/>
    </location>
</feature>
<evidence type="ECO:0008006" key="6">
    <source>
        <dbReference type="Google" id="ProtNLM"/>
    </source>
</evidence>
<evidence type="ECO:0000256" key="3">
    <source>
        <dbReference type="SAM" id="MobiDB-lite"/>
    </source>
</evidence>